<sequence>MRIAVTGGAGHVGRSVVAHALAEGHTVVEIDRPSAPHADTDPPAGLVRRSADVTDYPELLRALDGCDALVHLAAYPKPGDERDHVVHNLNVTASYNALRAAAELGISRLCLASSVNAVGGAYSRRPRYDYFPVDERHPGYGEDPYSLSKWIGEVQADGFARRYDHLSIASLRLHAVRPTRPVVRPEARYADLAARELWGYTLARSAARAFLLALTADFSGHEVCYVVAPRTTSGIPSEELCRRHYPDVPIRGDLGGNRGFFDCAKAERLLGWRHDE</sequence>
<comment type="caution">
    <text evidence="5">The sequence shown here is derived from an EMBL/GenBank/DDBJ whole genome shotgun (WGS) entry which is preliminary data.</text>
</comment>
<keyword evidence="3" id="KW-0520">NAD</keyword>
<dbReference type="PANTHER" id="PTHR43103:SF5">
    <property type="entry name" value="4-EPIMERASE, PUTATIVE (AFU_ORTHOLOGUE AFUA_7G00360)-RELATED"/>
    <property type="match status" value="1"/>
</dbReference>
<evidence type="ECO:0000256" key="2">
    <source>
        <dbReference type="ARBA" id="ARBA00023002"/>
    </source>
</evidence>
<dbReference type="Pfam" id="PF01370">
    <property type="entry name" value="Epimerase"/>
    <property type="match status" value="1"/>
</dbReference>
<dbReference type="Gene3D" id="3.40.50.720">
    <property type="entry name" value="NAD(P)-binding Rossmann-like Domain"/>
    <property type="match status" value="1"/>
</dbReference>
<dbReference type="EMBL" id="BONW01000029">
    <property type="protein sequence ID" value="GIG90754.1"/>
    <property type="molecule type" value="Genomic_DNA"/>
</dbReference>
<protein>
    <submittedName>
        <fullName evidence="5">Epimerase</fullName>
    </submittedName>
</protein>
<evidence type="ECO:0000313" key="5">
    <source>
        <dbReference type="EMBL" id="GIG90754.1"/>
    </source>
</evidence>
<dbReference type="RefSeq" id="WP_203869170.1">
    <property type="nucleotide sequence ID" value="NZ_BONW01000029.1"/>
</dbReference>
<comment type="similarity">
    <text evidence="1">Belongs to the NAD(P)-dependent epimerase/dehydratase family.</text>
</comment>
<evidence type="ECO:0000313" key="6">
    <source>
        <dbReference type="Proteomes" id="UP000646749"/>
    </source>
</evidence>
<dbReference type="InterPro" id="IPR036291">
    <property type="entry name" value="NAD(P)-bd_dom_sf"/>
</dbReference>
<keyword evidence="2" id="KW-0560">Oxidoreductase</keyword>
<dbReference type="InterPro" id="IPR001509">
    <property type="entry name" value="Epimerase_deHydtase"/>
</dbReference>
<gene>
    <name evidence="5" type="ORF">Pen02_56900</name>
</gene>
<name>A0ABQ4E7W6_9ACTN</name>
<reference evidence="5 6" key="1">
    <citation type="submission" date="2021-01" db="EMBL/GenBank/DDBJ databases">
        <title>Whole genome shotgun sequence of Plantactinospora endophytica NBRC 110450.</title>
        <authorList>
            <person name="Komaki H."/>
            <person name="Tamura T."/>
        </authorList>
    </citation>
    <scope>NUCLEOTIDE SEQUENCE [LARGE SCALE GENOMIC DNA]</scope>
    <source>
        <strain evidence="5 6">NBRC 110450</strain>
    </source>
</reference>
<dbReference type="Proteomes" id="UP000646749">
    <property type="component" value="Unassembled WGS sequence"/>
</dbReference>
<organism evidence="5 6">
    <name type="scientific">Plantactinospora endophytica</name>
    <dbReference type="NCBI Taxonomy" id="673535"/>
    <lineage>
        <taxon>Bacteria</taxon>
        <taxon>Bacillati</taxon>
        <taxon>Actinomycetota</taxon>
        <taxon>Actinomycetes</taxon>
        <taxon>Micromonosporales</taxon>
        <taxon>Micromonosporaceae</taxon>
        <taxon>Plantactinospora</taxon>
    </lineage>
</organism>
<keyword evidence="6" id="KW-1185">Reference proteome</keyword>
<evidence type="ECO:0000256" key="3">
    <source>
        <dbReference type="ARBA" id="ARBA00023027"/>
    </source>
</evidence>
<feature type="domain" description="NAD-dependent epimerase/dehydratase" evidence="4">
    <location>
        <begin position="3"/>
        <end position="174"/>
    </location>
</feature>
<accession>A0ABQ4E7W6</accession>
<dbReference type="SUPFAM" id="SSF51735">
    <property type="entry name" value="NAD(P)-binding Rossmann-fold domains"/>
    <property type="match status" value="1"/>
</dbReference>
<evidence type="ECO:0000256" key="1">
    <source>
        <dbReference type="ARBA" id="ARBA00007637"/>
    </source>
</evidence>
<proteinExistence type="inferred from homology"/>
<dbReference type="PANTHER" id="PTHR43103">
    <property type="entry name" value="NUCLEOSIDE-DIPHOSPHATE-SUGAR EPIMERASE"/>
    <property type="match status" value="1"/>
</dbReference>
<evidence type="ECO:0000259" key="4">
    <source>
        <dbReference type="Pfam" id="PF01370"/>
    </source>
</evidence>